<name>A0ABV0J6T0_9CYAN</name>
<organism evidence="1 2">
    <name type="scientific">Trichocoleus desertorum GB2-A4</name>
    <dbReference type="NCBI Taxonomy" id="2933944"/>
    <lineage>
        <taxon>Bacteria</taxon>
        <taxon>Bacillati</taxon>
        <taxon>Cyanobacteriota</taxon>
        <taxon>Cyanophyceae</taxon>
        <taxon>Leptolyngbyales</taxon>
        <taxon>Trichocoleusaceae</taxon>
        <taxon>Trichocoleus</taxon>
    </lineage>
</organism>
<evidence type="ECO:0000313" key="1">
    <source>
        <dbReference type="EMBL" id="MEP0817483.1"/>
    </source>
</evidence>
<comment type="caution">
    <text evidence="1">The sequence shown here is derived from an EMBL/GenBank/DDBJ whole genome shotgun (WGS) entry which is preliminary data.</text>
</comment>
<protein>
    <submittedName>
        <fullName evidence="1">Uncharacterized protein</fullName>
    </submittedName>
</protein>
<sequence>MNQRFLSALLGQRQLNLSSKQPHQLRSDLNASAPSQQTRQLSTKLTALGLTTLLGASSSIGLAGVTAQTAQAAPVASVGRAVAFTCTDSQATIKAKGGPSVTFGTTSIYIGYQQVSSVNKNPRLVRFDNGQRTWCKTDYEVTNDDGTGYGLIWDGGSVLYGVFSSTGTQGYSSQDFRRFAASGWLTSYGKGGSRKVAVLARINPSTGTVANATFLSGMLTSGDSNSLTVTGLAWTGSSLVVKANSWFAPRRSDRSRMNCPGSSPFVQTITFAANLSSALQSTAVGCQ</sequence>
<dbReference type="EMBL" id="JAMPKM010000005">
    <property type="protein sequence ID" value="MEP0817483.1"/>
    <property type="molecule type" value="Genomic_DNA"/>
</dbReference>
<dbReference type="RefSeq" id="WP_199299062.1">
    <property type="nucleotide sequence ID" value="NZ_JAMPKM010000005.1"/>
</dbReference>
<reference evidence="1 2" key="1">
    <citation type="submission" date="2022-04" db="EMBL/GenBank/DDBJ databases">
        <title>Positive selection, recombination, and allopatry shape intraspecific diversity of widespread and dominant cyanobacteria.</title>
        <authorList>
            <person name="Wei J."/>
            <person name="Shu W."/>
            <person name="Hu C."/>
        </authorList>
    </citation>
    <scope>NUCLEOTIDE SEQUENCE [LARGE SCALE GENOMIC DNA]</scope>
    <source>
        <strain evidence="1 2">GB2-A4</strain>
    </source>
</reference>
<evidence type="ECO:0000313" key="2">
    <source>
        <dbReference type="Proteomes" id="UP001464891"/>
    </source>
</evidence>
<dbReference type="Proteomes" id="UP001464891">
    <property type="component" value="Unassembled WGS sequence"/>
</dbReference>
<keyword evidence="2" id="KW-1185">Reference proteome</keyword>
<proteinExistence type="predicted"/>
<gene>
    <name evidence="1" type="ORF">NC998_10290</name>
</gene>
<accession>A0ABV0J6T0</accession>